<proteinExistence type="predicted"/>
<feature type="repeat" description="ANK" evidence="3">
    <location>
        <begin position="181"/>
        <end position="213"/>
    </location>
</feature>
<accession>A0A1B6IQU9</accession>
<feature type="repeat" description="ANK" evidence="3">
    <location>
        <begin position="280"/>
        <end position="312"/>
    </location>
</feature>
<feature type="repeat" description="ANK" evidence="3">
    <location>
        <begin position="67"/>
        <end position="99"/>
    </location>
</feature>
<dbReference type="PANTHER" id="PTHR24198:SF165">
    <property type="entry name" value="ANKYRIN REPEAT-CONTAINING PROTEIN-RELATED"/>
    <property type="match status" value="1"/>
</dbReference>
<evidence type="ECO:0000313" key="4">
    <source>
        <dbReference type="EMBL" id="JAS89273.1"/>
    </source>
</evidence>
<name>A0A1B6IQU9_9HEMI</name>
<reference evidence="4" key="1">
    <citation type="submission" date="2015-11" db="EMBL/GenBank/DDBJ databases">
        <title>De novo transcriptome assembly of four potential Pierce s Disease insect vectors from Arizona vineyards.</title>
        <authorList>
            <person name="Tassone E.E."/>
        </authorList>
    </citation>
    <scope>NUCLEOTIDE SEQUENCE</scope>
</reference>
<feature type="repeat" description="ANK" evidence="3">
    <location>
        <begin position="147"/>
        <end position="179"/>
    </location>
</feature>
<dbReference type="AlphaFoldDB" id="A0A1B6IQU9"/>
<dbReference type="SUPFAM" id="SSF48403">
    <property type="entry name" value="Ankyrin repeat"/>
    <property type="match status" value="1"/>
</dbReference>
<organism evidence="4">
    <name type="scientific">Homalodisca liturata</name>
    <dbReference type="NCBI Taxonomy" id="320908"/>
    <lineage>
        <taxon>Eukaryota</taxon>
        <taxon>Metazoa</taxon>
        <taxon>Ecdysozoa</taxon>
        <taxon>Arthropoda</taxon>
        <taxon>Hexapoda</taxon>
        <taxon>Insecta</taxon>
        <taxon>Pterygota</taxon>
        <taxon>Neoptera</taxon>
        <taxon>Paraneoptera</taxon>
        <taxon>Hemiptera</taxon>
        <taxon>Auchenorrhyncha</taxon>
        <taxon>Membracoidea</taxon>
        <taxon>Cicadellidae</taxon>
        <taxon>Cicadellinae</taxon>
        <taxon>Proconiini</taxon>
        <taxon>Homalodisca</taxon>
    </lineage>
</organism>
<dbReference type="PROSITE" id="PS50297">
    <property type="entry name" value="ANK_REP_REGION"/>
    <property type="match status" value="4"/>
</dbReference>
<gene>
    <name evidence="4" type="ORF">g.33555</name>
</gene>
<dbReference type="GO" id="GO:0005737">
    <property type="term" value="C:cytoplasm"/>
    <property type="evidence" value="ECO:0007669"/>
    <property type="project" value="TreeGrafter"/>
</dbReference>
<keyword evidence="2 3" id="KW-0040">ANK repeat</keyword>
<dbReference type="PROSITE" id="PS50088">
    <property type="entry name" value="ANK_REPEAT"/>
    <property type="match status" value="6"/>
</dbReference>
<dbReference type="Gene3D" id="1.25.40.20">
    <property type="entry name" value="Ankyrin repeat-containing domain"/>
    <property type="match status" value="4"/>
</dbReference>
<protein>
    <submittedName>
        <fullName evidence="4">Uncharacterized protein</fullName>
    </submittedName>
</protein>
<dbReference type="PANTHER" id="PTHR24198">
    <property type="entry name" value="ANKYRIN REPEAT AND PROTEIN KINASE DOMAIN-CONTAINING PROTEIN"/>
    <property type="match status" value="1"/>
</dbReference>
<dbReference type="SMART" id="SM00248">
    <property type="entry name" value="ANK"/>
    <property type="match status" value="8"/>
</dbReference>
<dbReference type="InterPro" id="IPR036770">
    <property type="entry name" value="Ankyrin_rpt-contain_sf"/>
</dbReference>
<evidence type="ECO:0000256" key="1">
    <source>
        <dbReference type="ARBA" id="ARBA00022737"/>
    </source>
</evidence>
<dbReference type="InterPro" id="IPR002110">
    <property type="entry name" value="Ankyrin_rpt"/>
</dbReference>
<dbReference type="Pfam" id="PF12796">
    <property type="entry name" value="Ank_2"/>
    <property type="match status" value="2"/>
</dbReference>
<keyword evidence="1" id="KW-0677">Repeat</keyword>
<feature type="repeat" description="ANK" evidence="3">
    <location>
        <begin position="34"/>
        <end position="66"/>
    </location>
</feature>
<sequence>MATQLSGASAKQSVDNMEKRLLQIDSDREFKRQNGCTRLHLAVKRKMYLEVDLLLEKGACVNVIDDWGNTPLCSAVARCDDIMVKLLIQKGADVNHRNVLYQTPLFVAERIKIIQHSALSAARKRRLDEIISLLLSKQSDINVQDLKGDSLLHTSCFYNYTGTFQHLTEAGADVNLRNDYMYETPLHIASKTGFVEATELLLGERAELDAQNHKGDTPLMLSCRCGCAVILKRLIDSAADVNVRNVYGETALHIAVTNLAGHERKERERNSRNCGALRSNAKNCLHVTCHRNSYALVEHLITAGAKVNVINNRGRTPLHIIAELFINTGAEKEILFDNNIRAMKLLLKKGADSNDRGYFDITPWMLISDFSPLWTESRIFMCQMILDWSYVFQRDVSDWGASLSGEYSECVMQLQKHTVKLKCANLPFDKEVDITSETFHSWQSECCVELGKAKNARFGSHTLHDVLCNGYLDSDPTYVSNEELERAIFSSDLESKFPIYASLLQAKFTRDKRRKHLLDSAADRLTVLLHESESVNYVYLPNEILRKILSHTDDNCLKRVINS</sequence>
<feature type="repeat" description="ANK" evidence="3">
    <location>
        <begin position="214"/>
        <end position="246"/>
    </location>
</feature>
<dbReference type="EMBL" id="GECU01018433">
    <property type="protein sequence ID" value="JAS89273.1"/>
    <property type="molecule type" value="Transcribed_RNA"/>
</dbReference>
<evidence type="ECO:0000256" key="3">
    <source>
        <dbReference type="PROSITE-ProRule" id="PRU00023"/>
    </source>
</evidence>
<evidence type="ECO:0000256" key="2">
    <source>
        <dbReference type="ARBA" id="ARBA00023043"/>
    </source>
</evidence>